<evidence type="ECO:0000313" key="12">
    <source>
        <dbReference type="EMBL" id="MRI66483.1"/>
    </source>
</evidence>
<keyword evidence="7" id="KW-0238">DNA-binding</keyword>
<evidence type="ECO:0000256" key="9">
    <source>
        <dbReference type="SAM" id="Coils"/>
    </source>
</evidence>
<dbReference type="EC" id="2.1.1.72" evidence="2"/>
<proteinExistence type="inferred from homology"/>
<comment type="similarity">
    <text evidence="1">Belongs to the type-I restriction system S methylase family.</text>
</comment>
<dbReference type="RefSeq" id="WP_153835201.1">
    <property type="nucleotide sequence ID" value="NZ_JBHUMW010000077.1"/>
</dbReference>
<dbReference type="SUPFAM" id="SSF116734">
    <property type="entry name" value="DNA methylase specificity domain"/>
    <property type="match status" value="1"/>
</dbReference>
<accession>A0A6N7QWJ0</accession>
<dbReference type="Gene3D" id="3.90.220.20">
    <property type="entry name" value="DNA methylase specificity domains"/>
    <property type="match status" value="1"/>
</dbReference>
<dbReference type="GO" id="GO:0009307">
    <property type="term" value="P:DNA restriction-modification system"/>
    <property type="evidence" value="ECO:0007669"/>
    <property type="project" value="UniProtKB-KW"/>
</dbReference>
<evidence type="ECO:0000256" key="4">
    <source>
        <dbReference type="ARBA" id="ARBA00022679"/>
    </source>
</evidence>
<organism evidence="12 13">
    <name type="scientific">Gracilibacillus thailandensis</name>
    <dbReference type="NCBI Taxonomy" id="563735"/>
    <lineage>
        <taxon>Bacteria</taxon>
        <taxon>Bacillati</taxon>
        <taxon>Bacillota</taxon>
        <taxon>Bacilli</taxon>
        <taxon>Bacillales</taxon>
        <taxon>Bacillaceae</taxon>
        <taxon>Gracilibacillus</taxon>
    </lineage>
</organism>
<evidence type="ECO:0000256" key="1">
    <source>
        <dbReference type="ARBA" id="ARBA00010923"/>
    </source>
</evidence>
<dbReference type="GO" id="GO:0009007">
    <property type="term" value="F:site-specific DNA-methyltransferase (adenine-specific) activity"/>
    <property type="evidence" value="ECO:0007669"/>
    <property type="project" value="UniProtKB-EC"/>
</dbReference>
<dbReference type="InterPro" id="IPR029063">
    <property type="entry name" value="SAM-dependent_MTases_sf"/>
</dbReference>
<name>A0A6N7QWJ0_9BACI</name>
<comment type="caution">
    <text evidence="12">The sequence shown here is derived from an EMBL/GenBank/DDBJ whole genome shotgun (WGS) entry which is preliminary data.</text>
</comment>
<reference evidence="12 13" key="1">
    <citation type="submission" date="2019-10" db="EMBL/GenBank/DDBJ databases">
        <title>Gracilibacillus salitolerans sp. nov., a moderate halophile isolated from a saline soil in northwest China.</title>
        <authorList>
            <person name="Gan L."/>
        </authorList>
    </citation>
    <scope>NUCLEOTIDE SEQUENCE [LARGE SCALE GENOMIC DNA]</scope>
    <source>
        <strain evidence="12 13">TP2-8</strain>
    </source>
</reference>
<dbReference type="Proteomes" id="UP000435187">
    <property type="component" value="Unassembled WGS sequence"/>
</dbReference>
<dbReference type="InterPro" id="IPR044946">
    <property type="entry name" value="Restrct_endonuc_typeI_TRD_sf"/>
</dbReference>
<gene>
    <name evidence="12" type="ORF">GH885_08980</name>
</gene>
<evidence type="ECO:0000259" key="10">
    <source>
        <dbReference type="Pfam" id="PF01420"/>
    </source>
</evidence>
<feature type="coiled-coil region" evidence="9">
    <location>
        <begin position="575"/>
        <end position="609"/>
    </location>
</feature>
<dbReference type="GO" id="GO:0032259">
    <property type="term" value="P:methylation"/>
    <property type="evidence" value="ECO:0007669"/>
    <property type="project" value="UniProtKB-KW"/>
</dbReference>
<evidence type="ECO:0000256" key="3">
    <source>
        <dbReference type="ARBA" id="ARBA00022603"/>
    </source>
</evidence>
<comment type="catalytic activity">
    <reaction evidence="8">
        <text>a 2'-deoxyadenosine in DNA + S-adenosyl-L-methionine = an N(6)-methyl-2'-deoxyadenosine in DNA + S-adenosyl-L-homocysteine + H(+)</text>
        <dbReference type="Rhea" id="RHEA:15197"/>
        <dbReference type="Rhea" id="RHEA-COMP:12418"/>
        <dbReference type="Rhea" id="RHEA-COMP:12419"/>
        <dbReference type="ChEBI" id="CHEBI:15378"/>
        <dbReference type="ChEBI" id="CHEBI:57856"/>
        <dbReference type="ChEBI" id="CHEBI:59789"/>
        <dbReference type="ChEBI" id="CHEBI:90615"/>
        <dbReference type="ChEBI" id="CHEBI:90616"/>
        <dbReference type="EC" id="2.1.1.72"/>
    </reaction>
</comment>
<keyword evidence="3 12" id="KW-0489">Methyltransferase</keyword>
<dbReference type="GO" id="GO:0008170">
    <property type="term" value="F:N-methyltransferase activity"/>
    <property type="evidence" value="ECO:0007669"/>
    <property type="project" value="InterPro"/>
</dbReference>
<feature type="domain" description="Type I restriction modification DNA specificity" evidence="10">
    <location>
        <begin position="424"/>
        <end position="585"/>
    </location>
</feature>
<dbReference type="EMBL" id="WJEE01000016">
    <property type="protein sequence ID" value="MRI66483.1"/>
    <property type="molecule type" value="Genomic_DNA"/>
</dbReference>
<evidence type="ECO:0000256" key="8">
    <source>
        <dbReference type="ARBA" id="ARBA00047942"/>
    </source>
</evidence>
<evidence type="ECO:0000313" key="13">
    <source>
        <dbReference type="Proteomes" id="UP000435187"/>
    </source>
</evidence>
<evidence type="ECO:0000256" key="6">
    <source>
        <dbReference type="ARBA" id="ARBA00022747"/>
    </source>
</evidence>
<dbReference type="Gene3D" id="3.40.50.150">
    <property type="entry name" value="Vaccinia Virus protein VP39"/>
    <property type="match status" value="1"/>
</dbReference>
<keyword evidence="9" id="KW-0175">Coiled coil</keyword>
<dbReference type="AlphaFoldDB" id="A0A6N7QWJ0"/>
<keyword evidence="5" id="KW-0949">S-adenosyl-L-methionine</keyword>
<keyword evidence="13" id="KW-1185">Reference proteome</keyword>
<dbReference type="GO" id="GO:0003677">
    <property type="term" value="F:DNA binding"/>
    <property type="evidence" value="ECO:0007669"/>
    <property type="project" value="UniProtKB-KW"/>
</dbReference>
<keyword evidence="6" id="KW-0680">Restriction system</keyword>
<sequence>MKQKESLWEIADVMRGEADYSEYMELILVGGLFLHLSNDPRHEKLIDIQEVLRAEENAKKKFNETLNKIEEGIPYFEGVFKELTYLEKVESTQITRLFYTLSSMNSIDNLIEELDEMIKRMTLIEGRKGAEHYTPRSINQLAISILKPNEGTIYDGTMGMGSGLLEAARQTTKSKLDFYGQEIKGNVWAITKIRFFVEGIEESYLKKGDVLQNPAFLDNTNLKKFDYVYMNAPFSLKLQNHDIVTNDPYNRFYYGVPAKSNADFAFISHALASMNQNAKAVVVATHGTLFRGGIEGEIRENMILSDVIEAVVSLPANLYQNTAIPVCLVLFNKNKAESRKNKILFVQAEKLYTEKNRFARYISGEAIEKISTTINEGIEVDGFSTFVNREDLFESNLNTKRYILPNEMEIEHFGTVAFDINKMQDIEMFKLEEAAHFFRGYNVGTKNKETRNGKYKIVQLADVQDGKLLLDQVKNYDIDNNARVEMYKLKKNDVILSIRGTVLKAAIVSEEVEGLLLSQNFIGIRCNDQLHPEYLKAYLESPLGKYLLMNRMSGTSIPTLSRKDIQTLSIPKLSIEKQKEIMDQYNHTKNNMEEEIERLQNELKKLKLTTYNEMGIKELFTTEDE</sequence>
<dbReference type="PRINTS" id="PR00507">
    <property type="entry name" value="N12N6MTFRASE"/>
</dbReference>
<dbReference type="InterPro" id="IPR051537">
    <property type="entry name" value="DNA_Adenine_Mtase"/>
</dbReference>
<dbReference type="InterPro" id="IPR000055">
    <property type="entry name" value="Restrct_endonuc_typeI_TRD"/>
</dbReference>
<evidence type="ECO:0000256" key="7">
    <source>
        <dbReference type="ARBA" id="ARBA00023125"/>
    </source>
</evidence>
<evidence type="ECO:0000256" key="2">
    <source>
        <dbReference type="ARBA" id="ARBA00011900"/>
    </source>
</evidence>
<dbReference type="Pfam" id="PF01420">
    <property type="entry name" value="Methylase_S"/>
    <property type="match status" value="1"/>
</dbReference>
<dbReference type="InterPro" id="IPR003356">
    <property type="entry name" value="DNA_methylase_A-5"/>
</dbReference>
<dbReference type="Pfam" id="PF02384">
    <property type="entry name" value="N6_Mtase"/>
    <property type="match status" value="1"/>
</dbReference>
<dbReference type="PANTHER" id="PTHR42933:SF3">
    <property type="entry name" value="TYPE I RESTRICTION ENZYME MJAVIII METHYLASE SUBUNIT"/>
    <property type="match status" value="1"/>
</dbReference>
<evidence type="ECO:0000259" key="11">
    <source>
        <dbReference type="Pfam" id="PF02384"/>
    </source>
</evidence>
<feature type="domain" description="DNA methylase adenine-specific" evidence="11">
    <location>
        <begin position="117"/>
        <end position="408"/>
    </location>
</feature>
<dbReference type="SUPFAM" id="SSF53335">
    <property type="entry name" value="S-adenosyl-L-methionine-dependent methyltransferases"/>
    <property type="match status" value="1"/>
</dbReference>
<dbReference type="PANTHER" id="PTHR42933">
    <property type="entry name" value="SLR6095 PROTEIN"/>
    <property type="match status" value="1"/>
</dbReference>
<protein>
    <recommendedName>
        <fullName evidence="2">site-specific DNA-methyltransferase (adenine-specific)</fullName>
        <ecNumber evidence="2">2.1.1.72</ecNumber>
    </recommendedName>
</protein>
<evidence type="ECO:0000256" key="5">
    <source>
        <dbReference type="ARBA" id="ARBA00022691"/>
    </source>
</evidence>
<keyword evidence="4" id="KW-0808">Transferase</keyword>